<dbReference type="EMBL" id="VITT01000011">
    <property type="protein sequence ID" value="TWB56399.1"/>
    <property type="molecule type" value="Genomic_DNA"/>
</dbReference>
<keyword evidence="1" id="KW-0812">Transmembrane</keyword>
<evidence type="ECO:0000256" key="1">
    <source>
        <dbReference type="SAM" id="Phobius"/>
    </source>
</evidence>
<dbReference type="InterPro" id="IPR001173">
    <property type="entry name" value="Glyco_trans_2-like"/>
</dbReference>
<organism evidence="3 4">
    <name type="scientific">Nitrospirillum amazonense</name>
    <dbReference type="NCBI Taxonomy" id="28077"/>
    <lineage>
        <taxon>Bacteria</taxon>
        <taxon>Pseudomonadati</taxon>
        <taxon>Pseudomonadota</taxon>
        <taxon>Alphaproteobacteria</taxon>
        <taxon>Rhodospirillales</taxon>
        <taxon>Azospirillaceae</taxon>
        <taxon>Nitrospirillum</taxon>
    </lineage>
</organism>
<dbReference type="CDD" id="cd04179">
    <property type="entry name" value="DPM_DPG-synthase_like"/>
    <property type="match status" value="1"/>
</dbReference>
<feature type="transmembrane region" description="Helical" evidence="1">
    <location>
        <begin position="289"/>
        <end position="308"/>
    </location>
</feature>
<keyword evidence="1" id="KW-0472">Membrane</keyword>
<dbReference type="PANTHER" id="PTHR48090:SF7">
    <property type="entry name" value="RFBJ PROTEIN"/>
    <property type="match status" value="1"/>
</dbReference>
<keyword evidence="1" id="KW-1133">Transmembrane helix</keyword>
<dbReference type="InterPro" id="IPR029044">
    <property type="entry name" value="Nucleotide-diphossugar_trans"/>
</dbReference>
<evidence type="ECO:0000313" key="4">
    <source>
        <dbReference type="Proteomes" id="UP000318050"/>
    </source>
</evidence>
<dbReference type="SUPFAM" id="SSF53448">
    <property type="entry name" value="Nucleotide-diphospho-sugar transferases"/>
    <property type="match status" value="1"/>
</dbReference>
<feature type="domain" description="Glycosyltransferase 2-like" evidence="2">
    <location>
        <begin position="18"/>
        <end position="178"/>
    </location>
</feature>
<dbReference type="PANTHER" id="PTHR48090">
    <property type="entry name" value="UNDECAPRENYL-PHOSPHATE 4-DEOXY-4-FORMAMIDO-L-ARABINOSE TRANSFERASE-RELATED"/>
    <property type="match status" value="1"/>
</dbReference>
<dbReference type="Gene3D" id="3.90.550.10">
    <property type="entry name" value="Spore Coat Polysaccharide Biosynthesis Protein SpsA, Chain A"/>
    <property type="match status" value="1"/>
</dbReference>
<proteinExistence type="predicted"/>
<comment type="caution">
    <text evidence="3">The sequence shown here is derived from an EMBL/GenBank/DDBJ whole genome shotgun (WGS) entry which is preliminary data.</text>
</comment>
<sequence>MYMQSLTPSPLTVAAVLPCYKAKAHVLGVLSAMPALVSRIYCVDDACPEGTGKHIEASGADPRVQVIYHTANTGVGGAMCTGYEAALADGADIIVKIDSDGQMDPQAVPYLIAPILGGMADYTKGNRFSNIEDVSSMPLTRLVGNAGLSFLTKVSTGYWNIFDPTNGYTAVHARVLERIPLWKLSRRYFFESDLLFRLGTVSARVIDIPMVAIYGDEVSNLKIKSILIPFFAKNIRNAFKRIIYNYFLRDFSIGSVYLILGLLLLLGGGAVGTFFWVHGMIVARPATAGQVMFSALPVIFGAQLLLAFTSYDIGRTPSTALHPLLSRLRSSTPPAAASVSR</sequence>
<dbReference type="InterPro" id="IPR050256">
    <property type="entry name" value="Glycosyltransferase_2"/>
</dbReference>
<reference evidence="3 4" key="1">
    <citation type="submission" date="2019-06" db="EMBL/GenBank/DDBJ databases">
        <title>Genomic Encyclopedia of Type Strains, Phase IV (KMG-V): Genome sequencing to study the core and pangenomes of soil and plant-associated prokaryotes.</title>
        <authorList>
            <person name="Whitman W."/>
        </authorList>
    </citation>
    <scope>NUCLEOTIDE SEQUENCE [LARGE SCALE GENOMIC DNA]</scope>
    <source>
        <strain evidence="3 4">BR 11140</strain>
    </source>
</reference>
<accession>A0A560IEE5</accession>
<protein>
    <submittedName>
        <fullName evidence="3">GT2 family glycosyltransferase</fullName>
    </submittedName>
</protein>
<feature type="transmembrane region" description="Helical" evidence="1">
    <location>
        <begin position="256"/>
        <end position="277"/>
    </location>
</feature>
<dbReference type="Proteomes" id="UP000318050">
    <property type="component" value="Unassembled WGS sequence"/>
</dbReference>
<evidence type="ECO:0000313" key="3">
    <source>
        <dbReference type="EMBL" id="TWB56399.1"/>
    </source>
</evidence>
<evidence type="ECO:0000259" key="2">
    <source>
        <dbReference type="Pfam" id="PF00535"/>
    </source>
</evidence>
<dbReference type="Pfam" id="PF00535">
    <property type="entry name" value="Glycos_transf_2"/>
    <property type="match status" value="1"/>
</dbReference>
<dbReference type="AlphaFoldDB" id="A0A560IEE5"/>
<name>A0A560IEE5_9PROT</name>
<gene>
    <name evidence="3" type="ORF">FBZ92_1114</name>
</gene>